<protein>
    <submittedName>
        <fullName evidence="1">CRISPR-associated protein Csx16</fullName>
    </submittedName>
</protein>
<dbReference type="Proteomes" id="UP001516061">
    <property type="component" value="Unassembled WGS sequence"/>
</dbReference>
<accession>A0ABX2G8E4</accession>
<keyword evidence="2" id="KW-1185">Reference proteome</keyword>
<comment type="caution">
    <text evidence="1">The sequence shown here is derived from an EMBL/GenBank/DDBJ whole genome shotgun (WGS) entry which is preliminary data.</text>
</comment>
<dbReference type="InterPro" id="IPR013443">
    <property type="entry name" value="CRISPR-assoc_prot_Csx16"/>
</dbReference>
<organism evidence="1 2">
    <name type="scientific">Sphaerotilus uruguayifluvii</name>
    <dbReference type="NCBI Taxonomy" id="2735897"/>
    <lineage>
        <taxon>Bacteria</taxon>
        <taxon>Pseudomonadati</taxon>
        <taxon>Pseudomonadota</taxon>
        <taxon>Betaproteobacteria</taxon>
        <taxon>Burkholderiales</taxon>
        <taxon>Sphaerotilaceae</taxon>
        <taxon>Sphaerotilus</taxon>
    </lineage>
</organism>
<name>A0ABX2G8E4_9BURK</name>
<evidence type="ECO:0000313" key="2">
    <source>
        <dbReference type="Proteomes" id="UP001516061"/>
    </source>
</evidence>
<evidence type="ECO:0000313" key="1">
    <source>
        <dbReference type="EMBL" id="NRT58011.1"/>
    </source>
</evidence>
<sequence>MILLPLDPVAAPAPAEGSPLDCVVTRHAGAAEWVQRRLGRPVRVVEHLHPHEIVPGARYHGVFPLNLAAAICRAGAQCWAISMQVPPTLRGQELGADQLDALGARLVRYQVSELPPHQN</sequence>
<dbReference type="RefSeq" id="WP_173807042.1">
    <property type="nucleotide sequence ID" value="NZ_JABSNM010000022.1"/>
</dbReference>
<dbReference type="Pfam" id="PF09652">
    <property type="entry name" value="Cas_VVA1548"/>
    <property type="match status" value="1"/>
</dbReference>
<dbReference type="NCBIfam" id="TIGR02620">
    <property type="entry name" value="cas_VVA1548"/>
    <property type="match status" value="1"/>
</dbReference>
<proteinExistence type="predicted"/>
<reference evidence="1 2" key="1">
    <citation type="submission" date="2020-05" db="EMBL/GenBank/DDBJ databases">
        <title>Genomic Encyclopedia of Type Strains, Phase IV (KMG-V): Genome sequencing to study the core and pangenomes of soil and plant-associated prokaryotes.</title>
        <authorList>
            <person name="Whitman W."/>
        </authorList>
    </citation>
    <scope>NUCLEOTIDE SEQUENCE [LARGE SCALE GENOMIC DNA]</scope>
    <source>
        <strain evidence="1 2">C29</strain>
    </source>
</reference>
<dbReference type="EMBL" id="JABSNM010000022">
    <property type="protein sequence ID" value="NRT58011.1"/>
    <property type="molecule type" value="Genomic_DNA"/>
</dbReference>
<gene>
    <name evidence="1" type="ORF">HNQ01_003777</name>
</gene>